<reference evidence="3" key="3">
    <citation type="submission" date="2008-09" db="EMBL/GenBank/DDBJ databases">
        <authorList>
            <consortium name="Diatom Consortium"/>
            <person name="Grigoriev I."/>
            <person name="Grimwood J."/>
            <person name="Kuo A."/>
            <person name="Otillar R.P."/>
            <person name="Salamov A."/>
            <person name="Detter J.C."/>
            <person name="Schmutz J."/>
            <person name="Lindquist E."/>
            <person name="Shapiro H."/>
            <person name="Lucas S."/>
            <person name="Glavina del Rio T."/>
            <person name="Bruce D."/>
            <person name="Pitluck S."/>
            <person name="Rokhsar D."/>
            <person name="Armbrust V."/>
        </authorList>
    </citation>
    <scope>GENOME REANNOTATION</scope>
    <source>
        <strain evidence="3">CCMP1335</strain>
    </source>
</reference>
<dbReference type="KEGG" id="tps:THAPSDRAFT_11664"/>
<name>B8CF72_THAPS</name>
<dbReference type="Proteomes" id="UP000001449">
    <property type="component" value="Chromosome 22"/>
</dbReference>
<reference evidence="3 4" key="2">
    <citation type="journal article" date="2008" name="Nature">
        <title>The Phaeodactylum genome reveals the evolutionary history of diatom genomes.</title>
        <authorList>
            <person name="Bowler C."/>
            <person name="Allen A.E."/>
            <person name="Badger J.H."/>
            <person name="Grimwood J."/>
            <person name="Jabbari K."/>
            <person name="Kuo A."/>
            <person name="Maheswari U."/>
            <person name="Martens C."/>
            <person name="Maumus F."/>
            <person name="Otillar R.P."/>
            <person name="Rayko E."/>
            <person name="Salamov A."/>
            <person name="Vandepoele K."/>
            <person name="Beszteri B."/>
            <person name="Gruber A."/>
            <person name="Heijde M."/>
            <person name="Katinka M."/>
            <person name="Mock T."/>
            <person name="Valentin K."/>
            <person name="Verret F."/>
            <person name="Berges J.A."/>
            <person name="Brownlee C."/>
            <person name="Cadoret J.P."/>
            <person name="Chiovitti A."/>
            <person name="Choi C.J."/>
            <person name="Coesel S."/>
            <person name="De Martino A."/>
            <person name="Detter J.C."/>
            <person name="Durkin C."/>
            <person name="Falciatore A."/>
            <person name="Fournet J."/>
            <person name="Haruta M."/>
            <person name="Huysman M.J."/>
            <person name="Jenkins B.D."/>
            <person name="Jiroutova K."/>
            <person name="Jorgensen R.E."/>
            <person name="Joubert Y."/>
            <person name="Kaplan A."/>
            <person name="Kroger N."/>
            <person name="Kroth P.G."/>
            <person name="La Roche J."/>
            <person name="Lindquist E."/>
            <person name="Lommer M."/>
            <person name="Martin-Jezequel V."/>
            <person name="Lopez P.J."/>
            <person name="Lucas S."/>
            <person name="Mangogna M."/>
            <person name="McGinnis K."/>
            <person name="Medlin L.K."/>
            <person name="Montsant A."/>
            <person name="Oudot-Le Secq M.P."/>
            <person name="Napoli C."/>
            <person name="Obornik M."/>
            <person name="Parker M.S."/>
            <person name="Petit J.L."/>
            <person name="Porcel B.M."/>
            <person name="Poulsen N."/>
            <person name="Robison M."/>
            <person name="Rychlewski L."/>
            <person name="Rynearson T.A."/>
            <person name="Schmutz J."/>
            <person name="Shapiro H."/>
            <person name="Siaut M."/>
            <person name="Stanley M."/>
            <person name="Sussman M.R."/>
            <person name="Taylor A.R."/>
            <person name="Vardi A."/>
            <person name="von Dassow P."/>
            <person name="Vyverman W."/>
            <person name="Willis A."/>
            <person name="Wyrwicz L.S."/>
            <person name="Rokhsar D.S."/>
            <person name="Weissenbach J."/>
            <person name="Armbrust E.V."/>
            <person name="Green B.R."/>
            <person name="Van de Peer Y."/>
            <person name="Grigoriev I.V."/>
        </authorList>
    </citation>
    <scope>NUCLEOTIDE SEQUENCE [LARGE SCALE GENOMIC DNA]</scope>
    <source>
        <strain evidence="3">CCMP1335</strain>
    </source>
</reference>
<dbReference type="GO" id="GO:0016020">
    <property type="term" value="C:membrane"/>
    <property type="evidence" value="ECO:0007669"/>
    <property type="project" value="InterPro"/>
</dbReference>
<dbReference type="InterPro" id="IPR024603">
    <property type="entry name" value="COG_complex_COG2_C"/>
</dbReference>
<dbReference type="GO" id="GO:0006891">
    <property type="term" value="P:intra-Golgi vesicle-mediated transport"/>
    <property type="evidence" value="ECO:0000318"/>
    <property type="project" value="GO_Central"/>
</dbReference>
<dbReference type="STRING" id="35128.B8CF72"/>
<proteinExistence type="predicted"/>
<dbReference type="PANTHER" id="PTHR12961:SF0">
    <property type="entry name" value="CONSERVED OLIGOMERIC GOLGI COMPLEX SUBUNIT 2"/>
    <property type="match status" value="1"/>
</dbReference>
<dbReference type="GeneID" id="7444512"/>
<dbReference type="InterPro" id="IPR009316">
    <property type="entry name" value="COG2"/>
</dbReference>
<dbReference type="EMBL" id="DS999415">
    <property type="protein sequence ID" value="EED87331.1"/>
    <property type="molecule type" value="Genomic_DNA"/>
</dbReference>
<dbReference type="RefSeq" id="XP_002294970.1">
    <property type="nucleotide sequence ID" value="XM_002294934.1"/>
</dbReference>
<evidence type="ECO:0000313" key="2">
    <source>
        <dbReference type="EMBL" id="EED87331.1"/>
    </source>
</evidence>
<reference evidence="3 4" key="1">
    <citation type="journal article" date="2004" name="Science">
        <title>The genome of the diatom Thalassiosira pseudonana: ecology, evolution, and metabolism.</title>
        <authorList>
            <person name="Armbrust E.V."/>
            <person name="Berges J.A."/>
            <person name="Bowler C."/>
            <person name="Green B.R."/>
            <person name="Martinez D."/>
            <person name="Putnam N.H."/>
            <person name="Zhou S."/>
            <person name="Allen A.E."/>
            <person name="Apt K.E."/>
            <person name="Bechner M."/>
            <person name="Brzezinski M.A."/>
            <person name="Chaal B.K."/>
            <person name="Chiovitti A."/>
            <person name="Davis A.K."/>
            <person name="Demarest M.S."/>
            <person name="Detter J.C."/>
            <person name="Glavina T."/>
            <person name="Goodstein D."/>
            <person name="Hadi M.Z."/>
            <person name="Hellsten U."/>
            <person name="Hildebrand M."/>
            <person name="Jenkins B.D."/>
            <person name="Jurka J."/>
            <person name="Kapitonov V.V."/>
            <person name="Kroger N."/>
            <person name="Lau W.W."/>
            <person name="Lane T.W."/>
            <person name="Larimer F.W."/>
            <person name="Lippmeier J.C."/>
            <person name="Lucas S."/>
            <person name="Medina M."/>
            <person name="Montsant A."/>
            <person name="Obornik M."/>
            <person name="Parker M.S."/>
            <person name="Palenik B."/>
            <person name="Pazour G.J."/>
            <person name="Richardson P.M."/>
            <person name="Rynearson T.A."/>
            <person name="Saito M.A."/>
            <person name="Schwartz D.C."/>
            <person name="Thamatrakoln K."/>
            <person name="Valentin K."/>
            <person name="Vardi A."/>
            <person name="Wilkerson F.P."/>
            <person name="Rokhsar D.S."/>
        </authorList>
    </citation>
    <scope>NUCLEOTIDE SEQUENCE [LARGE SCALE GENOMIC DNA]</scope>
    <source>
        <strain evidence="3">CCMP1335</strain>
    </source>
</reference>
<evidence type="ECO:0000259" key="1">
    <source>
        <dbReference type="Pfam" id="PF12022"/>
    </source>
</evidence>
<dbReference type="GeneID" id="7443658"/>
<keyword evidence="4" id="KW-1185">Reference proteome</keyword>
<dbReference type="Pfam" id="PF12022">
    <property type="entry name" value="COG2_C"/>
    <property type="match status" value="1"/>
</dbReference>
<dbReference type="PaxDb" id="35128-Thaps11664"/>
<accession>B8CF72</accession>
<dbReference type="Proteomes" id="UP000001449">
    <property type="component" value="Chromosome 11"/>
</dbReference>
<dbReference type="HOGENOM" id="CLU_335412_0_0_1"/>
<dbReference type="RefSeq" id="XP_002296635.1">
    <property type="nucleotide sequence ID" value="XM_002296599.1"/>
</dbReference>
<gene>
    <name evidence="3" type="ORF">THAPSDRAFT_11664</name>
    <name evidence="2" type="ORF">THAPSDRAFT_8885</name>
</gene>
<dbReference type="KEGG" id="tps:THAPSDRAFT_8885"/>
<evidence type="ECO:0000313" key="3">
    <source>
        <dbReference type="EMBL" id="EED87750.1"/>
    </source>
</evidence>
<dbReference type="eggNOG" id="KOG2307">
    <property type="taxonomic scope" value="Eukaryota"/>
</dbReference>
<protein>
    <recommendedName>
        <fullName evidence="1">COG complex component COG2 C-terminal domain-containing protein</fullName>
    </recommendedName>
</protein>
<organism evidence="3 4">
    <name type="scientific">Thalassiosira pseudonana</name>
    <name type="common">Marine diatom</name>
    <name type="synonym">Cyclotella nana</name>
    <dbReference type="NCBI Taxonomy" id="35128"/>
    <lineage>
        <taxon>Eukaryota</taxon>
        <taxon>Sar</taxon>
        <taxon>Stramenopiles</taxon>
        <taxon>Ochrophyta</taxon>
        <taxon>Bacillariophyta</taxon>
        <taxon>Coscinodiscophyceae</taxon>
        <taxon>Thalassiosirophycidae</taxon>
        <taxon>Thalassiosirales</taxon>
        <taxon>Thalassiosiraceae</taxon>
        <taxon>Thalassiosira</taxon>
    </lineage>
</organism>
<dbReference type="GO" id="GO:0015031">
    <property type="term" value="P:protein transport"/>
    <property type="evidence" value="ECO:0007669"/>
    <property type="project" value="InterPro"/>
</dbReference>
<feature type="domain" description="COG complex component COG2 C-terminal" evidence="1">
    <location>
        <begin position="517"/>
        <end position="848"/>
    </location>
</feature>
<dbReference type="AlphaFoldDB" id="B8CF72"/>
<dbReference type="GO" id="GO:0007030">
    <property type="term" value="P:Golgi organization"/>
    <property type="evidence" value="ECO:0000318"/>
    <property type="project" value="GO_Central"/>
</dbReference>
<dbReference type="OMA" id="FARVAIM"/>
<sequence length="888" mass="98368">MSAPPLAPSTPHLQSRLTLLRHQSTSLSTALTQKLATSHSGRSLLHIGPSLSTLPPDLTSLVEGLPRLLEEVVRYENENRVELERWMERVKRVRCAWRRRTVGLECEEIYGDLCGAEEVLKRRMRDDDGEDDWDEGETCSCRLLVQMSLVHAIITSTYLELDRSTSLERAAYTTLHLLQELQSSSAQVSSMTQTPIKVTTNNNNDSLPSLTTTDASSNYDYYYSTGVSGVIIEKSRFLMKLAPRIRRLESDTVKCLVVRLEGLLMQVRHLEEEDCRKSNDESGSSGHDDDDDGRKEKLLLMIGHCLRGLALLGKGADAESVFARVAIMPIIRSKLSMGKLDEGGSRGECAGLFFLLDDIANTVASMYGSILRSSEGMFTHGKMSMGEGGDGGEGSSGKLAHALPMEVDLVTCGVWVPVATALMADPGIKMAIFSPGIANVLQANYSAVDTFLSELASSLLKSQSTSEPNTDEEKSNQEPAELGDFSHLYYRPTLTPHSIARAQSRLYSHPTTVEFSKKWNLPIYYQLRFAEFCKRLDKALERVTSEGWEADVFTGEQKDAEAMREQLGFELPLFLELYDVLISMWKDNVFLRPLAHRFLRGGVQLVGRVLAFVKDGLDGNVEFGGSDGSGDTDEGKTSTFVGIPAYHWNKRVEDVAAVSWELTILEACMTHDFLEVVANTVSPQDKESRQSTHNSGSELEEIKALASDVLVESSQDISPLIMYSWSSLIVDNLTSQCCIPLSAVKGVAATYRMTNRPPPTQASPFVATILRPLKQFDATYASRTPPQIGDGWKYQVIGTVSEKYSVAVEELIATVKRTEEALKSRKTRKIMAGGMTDGQKVKLQLFLDHKEFKSHVEELGVDAEGVEGLMKLFELTKEAESLFEQTRS</sequence>
<accession>B8LBJ7</accession>
<dbReference type="PANTHER" id="PTHR12961">
    <property type="entry name" value="CONSERVED OLIGOMERIC GOLGI COMPLEX COMPONENT 2"/>
    <property type="match status" value="1"/>
</dbReference>
<evidence type="ECO:0000313" key="4">
    <source>
        <dbReference type="Proteomes" id="UP000001449"/>
    </source>
</evidence>
<dbReference type="GO" id="GO:0017119">
    <property type="term" value="C:Golgi transport complex"/>
    <property type="evidence" value="ECO:0000318"/>
    <property type="project" value="GO_Central"/>
</dbReference>
<dbReference type="EMBL" id="CM000653">
    <property type="protein sequence ID" value="EED87750.1"/>
    <property type="molecule type" value="Genomic_DNA"/>
</dbReference>